<name>A0A842HFE1_9BACT</name>
<comment type="caution">
    <text evidence="2">The sequence shown here is derived from an EMBL/GenBank/DDBJ whole genome shotgun (WGS) entry which is preliminary data.</text>
</comment>
<sequence>MSSATQEKIIRSLDFPGEDRGVALEQALFYTGLIDDYIRQTFRIDPRYKITHTSDSPGNQLTTIRRGSGELRVETNFGLNTTYGPDGTRNFYTLSLEATHRNLTLDATVETSDFIVWSLRVVGGLFIGGPIGLVATHVIGPAFFYVSVGVGAGLGGIVGNFICRKYYQRREHQLQKLGEIDEVAGDWSHLSDTLSMIMIEKEGFNYTQRRGANLYE</sequence>
<keyword evidence="1" id="KW-0472">Membrane</keyword>
<reference evidence="2 3" key="1">
    <citation type="submission" date="2020-07" db="EMBL/GenBank/DDBJ databases">
        <authorList>
            <person name="Feng X."/>
        </authorList>
    </citation>
    <scope>NUCLEOTIDE SEQUENCE [LARGE SCALE GENOMIC DNA]</scope>
    <source>
        <strain evidence="2 3">JCM31066</strain>
    </source>
</reference>
<dbReference type="Proteomes" id="UP000546464">
    <property type="component" value="Unassembled WGS sequence"/>
</dbReference>
<evidence type="ECO:0000313" key="3">
    <source>
        <dbReference type="Proteomes" id="UP000546464"/>
    </source>
</evidence>
<proteinExistence type="predicted"/>
<dbReference type="RefSeq" id="WP_185676307.1">
    <property type="nucleotide sequence ID" value="NZ_JACHVB010000035.1"/>
</dbReference>
<keyword evidence="3" id="KW-1185">Reference proteome</keyword>
<accession>A0A842HFE1</accession>
<protein>
    <submittedName>
        <fullName evidence="2">Uncharacterized protein</fullName>
    </submittedName>
</protein>
<feature type="transmembrane region" description="Helical" evidence="1">
    <location>
        <begin position="114"/>
        <end position="136"/>
    </location>
</feature>
<evidence type="ECO:0000256" key="1">
    <source>
        <dbReference type="SAM" id="Phobius"/>
    </source>
</evidence>
<keyword evidence="1" id="KW-0812">Transmembrane</keyword>
<keyword evidence="1" id="KW-1133">Transmembrane helix</keyword>
<gene>
    <name evidence="2" type="ORF">H5P28_13890</name>
</gene>
<dbReference type="EMBL" id="JACHVB010000035">
    <property type="protein sequence ID" value="MBC2595355.1"/>
    <property type="molecule type" value="Genomic_DNA"/>
</dbReference>
<evidence type="ECO:0000313" key="2">
    <source>
        <dbReference type="EMBL" id="MBC2595355.1"/>
    </source>
</evidence>
<organism evidence="2 3">
    <name type="scientific">Ruficoccus amylovorans</name>
    <dbReference type="NCBI Taxonomy" id="1804625"/>
    <lineage>
        <taxon>Bacteria</taxon>
        <taxon>Pseudomonadati</taxon>
        <taxon>Verrucomicrobiota</taxon>
        <taxon>Opitutia</taxon>
        <taxon>Puniceicoccales</taxon>
        <taxon>Cerasicoccaceae</taxon>
        <taxon>Ruficoccus</taxon>
    </lineage>
</organism>
<feature type="transmembrane region" description="Helical" evidence="1">
    <location>
        <begin position="142"/>
        <end position="163"/>
    </location>
</feature>
<dbReference type="AlphaFoldDB" id="A0A842HFE1"/>